<keyword evidence="2" id="KW-0677">Repeat</keyword>
<evidence type="ECO:0000313" key="4">
    <source>
        <dbReference type="EMBL" id="KAF5745645.1"/>
    </source>
</evidence>
<dbReference type="InterPro" id="IPR051240">
    <property type="entry name" value="Mito_RNA-Proc/Resp"/>
</dbReference>
<feature type="repeat" description="PPR" evidence="3">
    <location>
        <begin position="423"/>
        <end position="457"/>
    </location>
</feature>
<name>A0A7J7DGY6_TRIWF</name>
<dbReference type="InterPro" id="IPR011990">
    <property type="entry name" value="TPR-like_helical_dom_sf"/>
</dbReference>
<comment type="caution">
    <text evidence="4">The sequence shown here is derived from an EMBL/GenBank/DDBJ whole genome shotgun (WGS) entry which is preliminary data.</text>
</comment>
<feature type="repeat" description="PPR" evidence="3">
    <location>
        <begin position="247"/>
        <end position="281"/>
    </location>
</feature>
<dbReference type="Pfam" id="PF13041">
    <property type="entry name" value="PPR_2"/>
    <property type="match status" value="2"/>
</dbReference>
<evidence type="ECO:0000256" key="2">
    <source>
        <dbReference type="ARBA" id="ARBA00022737"/>
    </source>
</evidence>
<dbReference type="PANTHER" id="PTHR47933">
    <property type="entry name" value="PENTATRICOPEPTIDE REPEAT-CONTAINING PROTEIN 1, MITOCHONDRIAL"/>
    <property type="match status" value="1"/>
</dbReference>
<dbReference type="Gene3D" id="1.25.40.10">
    <property type="entry name" value="Tetratricopeptide repeat domain"/>
    <property type="match status" value="4"/>
</dbReference>
<keyword evidence="5" id="KW-1185">Reference proteome</keyword>
<reference evidence="4 5" key="1">
    <citation type="journal article" date="2020" name="Nat. Commun.">
        <title>Genome of Tripterygium wilfordii and identification of cytochrome P450 involved in triptolide biosynthesis.</title>
        <authorList>
            <person name="Tu L."/>
            <person name="Su P."/>
            <person name="Zhang Z."/>
            <person name="Gao L."/>
            <person name="Wang J."/>
            <person name="Hu T."/>
            <person name="Zhou J."/>
            <person name="Zhang Y."/>
            <person name="Zhao Y."/>
            <person name="Liu Y."/>
            <person name="Song Y."/>
            <person name="Tong Y."/>
            <person name="Lu Y."/>
            <person name="Yang J."/>
            <person name="Xu C."/>
            <person name="Jia M."/>
            <person name="Peters R.J."/>
            <person name="Huang L."/>
            <person name="Gao W."/>
        </authorList>
    </citation>
    <scope>NUCLEOTIDE SEQUENCE [LARGE SCALE GENOMIC DNA]</scope>
    <source>
        <strain evidence="5">cv. XIE 37</strain>
        <tissue evidence="4">Leaf</tissue>
    </source>
</reference>
<proteinExistence type="inferred from homology"/>
<dbReference type="Proteomes" id="UP000593562">
    <property type="component" value="Unassembled WGS sequence"/>
</dbReference>
<evidence type="ECO:0000256" key="3">
    <source>
        <dbReference type="PROSITE-ProRule" id="PRU00708"/>
    </source>
</evidence>
<organism evidence="4 5">
    <name type="scientific">Tripterygium wilfordii</name>
    <name type="common">Thunder God vine</name>
    <dbReference type="NCBI Taxonomy" id="458696"/>
    <lineage>
        <taxon>Eukaryota</taxon>
        <taxon>Viridiplantae</taxon>
        <taxon>Streptophyta</taxon>
        <taxon>Embryophyta</taxon>
        <taxon>Tracheophyta</taxon>
        <taxon>Spermatophyta</taxon>
        <taxon>Magnoliopsida</taxon>
        <taxon>eudicotyledons</taxon>
        <taxon>Gunneridae</taxon>
        <taxon>Pentapetalae</taxon>
        <taxon>rosids</taxon>
        <taxon>fabids</taxon>
        <taxon>Celastrales</taxon>
        <taxon>Celastraceae</taxon>
        <taxon>Tripterygium</taxon>
    </lineage>
</organism>
<evidence type="ECO:0000256" key="1">
    <source>
        <dbReference type="ARBA" id="ARBA00007626"/>
    </source>
</evidence>
<protein>
    <submittedName>
        <fullName evidence="4">Putative pentatricopeptide repeat-containing protein</fullName>
    </submittedName>
</protein>
<dbReference type="InParanoid" id="A0A7J7DGY6"/>
<dbReference type="PANTHER" id="PTHR47933:SF11">
    <property type="entry name" value="PENTATRICOPEPTIDE REPEAT-CONTAINING PROTEIN 2"/>
    <property type="match status" value="1"/>
</dbReference>
<evidence type="ECO:0000313" key="5">
    <source>
        <dbReference type="Proteomes" id="UP000593562"/>
    </source>
</evidence>
<dbReference type="GO" id="GO:0003729">
    <property type="term" value="F:mRNA binding"/>
    <property type="evidence" value="ECO:0007669"/>
    <property type="project" value="TreeGrafter"/>
</dbReference>
<dbReference type="NCBIfam" id="TIGR00756">
    <property type="entry name" value="PPR"/>
    <property type="match status" value="5"/>
</dbReference>
<dbReference type="AlphaFoldDB" id="A0A7J7DGY6"/>
<feature type="repeat" description="PPR" evidence="3">
    <location>
        <begin position="282"/>
        <end position="316"/>
    </location>
</feature>
<dbReference type="InterPro" id="IPR002885">
    <property type="entry name" value="PPR_rpt"/>
</dbReference>
<dbReference type="PROSITE" id="PS51375">
    <property type="entry name" value="PPR"/>
    <property type="match status" value="5"/>
</dbReference>
<gene>
    <name evidence="4" type="ORF">HS088_TW07G01237</name>
</gene>
<dbReference type="OrthoDB" id="185373at2759"/>
<feature type="repeat" description="PPR" evidence="3">
    <location>
        <begin position="317"/>
        <end position="351"/>
    </location>
</feature>
<dbReference type="FunCoup" id="A0A7J7DGY6">
    <property type="interactions" value="951"/>
</dbReference>
<accession>A0A7J7DGY6</accession>
<dbReference type="Pfam" id="PF01535">
    <property type="entry name" value="PPR"/>
    <property type="match status" value="2"/>
</dbReference>
<dbReference type="EMBL" id="JAAARO010000007">
    <property type="protein sequence ID" value="KAF5745645.1"/>
    <property type="molecule type" value="Genomic_DNA"/>
</dbReference>
<comment type="similarity">
    <text evidence="1">Belongs to the PPR family. P subfamily.</text>
</comment>
<feature type="repeat" description="PPR" evidence="3">
    <location>
        <begin position="352"/>
        <end position="386"/>
    </location>
</feature>
<sequence length="495" mass="55352">MSILILNRIRLHRQNPKPIFLSSYSSALSPPPSDLPNDPLISDVVSLLSHHRSKSRWTHLLSLLPSSGITPTHFSQIALHLKSNPHLALRFFFFTKSKCICNHNLISLSTIIHILSRARLKTHAQSVIRDAIIHAAQLESDSSKSAPLKVFETLVKTYRECGSAPFLFDLLIKSCLDLKKIDGSIMIMRMLKSKGISPQVGTCNSLILGISRCKGACAGYGVYCEVFGVGDDRFDGEVRRVTRVRPNVQTFNTLMECFFAESEFDMVEEIWAEMEKSECVANSYSYSILMSVFCEKKKMREAENLWKEMRLKIVKPDAVAYNTIIGGFCKVGEIERAEEFLREMGLEGLHSSSVTYDHLVNGYCGVGNVDSAMLVYKDMCRKGFRADRCTMDALIGGLCDNGKVVEALEVMRVATRDAGFSATGKSYELLIKALCRMGNMEEALKLQAEMVGKGFGPNSRIYGGFIEAYRKLGNVEMEAMLRKESFAAQDQQEYG</sequence>